<feature type="transmembrane region" description="Helical" evidence="3">
    <location>
        <begin position="112"/>
        <end position="135"/>
    </location>
</feature>
<feature type="compositionally biased region" description="Low complexity" evidence="2">
    <location>
        <begin position="263"/>
        <end position="312"/>
    </location>
</feature>
<dbReference type="PANTHER" id="PTHR24637">
    <property type="entry name" value="COLLAGEN"/>
    <property type="match status" value="1"/>
</dbReference>
<keyword evidence="3" id="KW-1133">Transmembrane helix</keyword>
<evidence type="ECO:0000259" key="4">
    <source>
        <dbReference type="SMART" id="SM01088"/>
    </source>
</evidence>
<dbReference type="Pfam" id="PF01391">
    <property type="entry name" value="Collagen"/>
    <property type="match status" value="2"/>
</dbReference>
<feature type="compositionally biased region" description="Pro residues" evidence="2">
    <location>
        <begin position="387"/>
        <end position="396"/>
    </location>
</feature>
<dbReference type="InterPro" id="IPR008160">
    <property type="entry name" value="Collagen"/>
</dbReference>
<dbReference type="PANTHER" id="PTHR24637:SF310">
    <property type="entry name" value="NEMATODE CUTICLE COLLAGEN N-TERMINAL DOMAIN-CONTAINING PROTEIN"/>
    <property type="match status" value="1"/>
</dbReference>
<protein>
    <submittedName>
        <fullName evidence="6">Col_cuticle_N domain-containing protein</fullName>
    </submittedName>
</protein>
<dbReference type="WBParaSite" id="TCONS_00001835.p1">
    <property type="protein sequence ID" value="TCONS_00001835.p1"/>
    <property type="gene ID" value="XLOC_001737"/>
</dbReference>
<dbReference type="Pfam" id="PF01484">
    <property type="entry name" value="Col_cuticle_N"/>
    <property type="match status" value="1"/>
</dbReference>
<keyword evidence="3" id="KW-0472">Membrane</keyword>
<evidence type="ECO:0000256" key="1">
    <source>
        <dbReference type="ARBA" id="ARBA00022737"/>
    </source>
</evidence>
<evidence type="ECO:0000256" key="3">
    <source>
        <dbReference type="SAM" id="Phobius"/>
    </source>
</evidence>
<name>A0AAF5CVZ4_STRER</name>
<feature type="region of interest" description="Disordered" evidence="2">
    <location>
        <begin position="211"/>
        <end position="396"/>
    </location>
</feature>
<feature type="compositionally biased region" description="Low complexity" evidence="2">
    <location>
        <begin position="217"/>
        <end position="253"/>
    </location>
</feature>
<proteinExistence type="predicted"/>
<sequence>MSCTNKFGNPIQESEIICNSEIFKEKECKINRNLGCLIAEMKVEMKSGICFEIIYKTCGFNEPHASLYKGTYTETKNANFGKEILTKTRCFTDNYKQHCIQREREADSLRSFAFTAVAISTVAVLISIFSVPMLYNHMQQMQTVMQNEVDFCRSRSGNIWKEVTRTQVLSKVTGGRFARQAGYGASEGVEGSFAAQPTGGCCGCGVSPQGPPGAPGPDGQDGQDGAPGLPGKDGPDGPAATPAPAFDFCFDCPAGPPGPAGNPGPKGAPGNAGAPGSDGAPGQPGSDGAPGEAGPAGPDGAQGNAGAPGEPGIVEEVEGPEGPAGPAGAPGAPGADGQPGAPGEAGQPGPQGPPGDAGSDGAPGAPGANGEPGPQGPQGEKGSCSHCPPPRTAPGY</sequence>
<feature type="domain" description="Nematode cuticle collagen N-terminal" evidence="4">
    <location>
        <begin position="111"/>
        <end position="163"/>
    </location>
</feature>
<dbReference type="GO" id="GO:0042302">
    <property type="term" value="F:structural constituent of cuticle"/>
    <property type="evidence" value="ECO:0007669"/>
    <property type="project" value="InterPro"/>
</dbReference>
<keyword evidence="1" id="KW-0677">Repeat</keyword>
<feature type="compositionally biased region" description="Low complexity" evidence="2">
    <location>
        <begin position="320"/>
        <end position="380"/>
    </location>
</feature>
<evidence type="ECO:0000313" key="6">
    <source>
        <dbReference type="WBParaSite" id="TCONS_00001835.p1"/>
    </source>
</evidence>
<evidence type="ECO:0000313" key="5">
    <source>
        <dbReference type="Proteomes" id="UP000035681"/>
    </source>
</evidence>
<dbReference type="Proteomes" id="UP000035681">
    <property type="component" value="Unplaced"/>
</dbReference>
<accession>A0AAF5CVZ4</accession>
<dbReference type="SMART" id="SM01088">
    <property type="entry name" value="Col_cuticle_N"/>
    <property type="match status" value="1"/>
</dbReference>
<evidence type="ECO:0000256" key="2">
    <source>
        <dbReference type="SAM" id="MobiDB-lite"/>
    </source>
</evidence>
<reference evidence="6" key="1">
    <citation type="submission" date="2024-02" db="UniProtKB">
        <authorList>
            <consortium name="WormBaseParasite"/>
        </authorList>
    </citation>
    <scope>IDENTIFICATION</scope>
</reference>
<organism evidence="5 6">
    <name type="scientific">Strongyloides stercoralis</name>
    <name type="common">Threadworm</name>
    <dbReference type="NCBI Taxonomy" id="6248"/>
    <lineage>
        <taxon>Eukaryota</taxon>
        <taxon>Metazoa</taxon>
        <taxon>Ecdysozoa</taxon>
        <taxon>Nematoda</taxon>
        <taxon>Chromadorea</taxon>
        <taxon>Rhabditida</taxon>
        <taxon>Tylenchina</taxon>
        <taxon>Panagrolaimomorpha</taxon>
        <taxon>Strongyloidoidea</taxon>
        <taxon>Strongyloididae</taxon>
        <taxon>Strongyloides</taxon>
    </lineage>
</organism>
<dbReference type="InterPro" id="IPR002486">
    <property type="entry name" value="Col_cuticle_N"/>
</dbReference>
<keyword evidence="3" id="KW-0812">Transmembrane</keyword>
<keyword evidence="5" id="KW-1185">Reference proteome</keyword>
<dbReference type="AlphaFoldDB" id="A0AAF5CVZ4"/>